<feature type="non-terminal residue" evidence="1">
    <location>
        <position position="1"/>
    </location>
</feature>
<sequence length="46" mass="5375">GVLHNIDVIEKSKTNQFSLGKRLLIIDPRTQATKNNHLFYSKLIYF</sequence>
<reference evidence="1" key="1">
    <citation type="submission" date="2021-02" db="EMBL/GenBank/DDBJ databases">
        <authorList>
            <person name="Nowell W R."/>
        </authorList>
    </citation>
    <scope>NUCLEOTIDE SEQUENCE</scope>
</reference>
<dbReference type="AlphaFoldDB" id="A0A815V5G3"/>
<proteinExistence type="predicted"/>
<dbReference type="EMBL" id="CAJNOE010007409">
    <property type="protein sequence ID" value="CAF1527695.1"/>
    <property type="molecule type" value="Genomic_DNA"/>
</dbReference>
<evidence type="ECO:0000313" key="2">
    <source>
        <dbReference type="Proteomes" id="UP000663860"/>
    </source>
</evidence>
<protein>
    <submittedName>
        <fullName evidence="1">Uncharacterized protein</fullName>
    </submittedName>
</protein>
<gene>
    <name evidence="1" type="ORF">IZO911_LOCUS46053</name>
</gene>
<organism evidence="1 2">
    <name type="scientific">Adineta steineri</name>
    <dbReference type="NCBI Taxonomy" id="433720"/>
    <lineage>
        <taxon>Eukaryota</taxon>
        <taxon>Metazoa</taxon>
        <taxon>Spiralia</taxon>
        <taxon>Gnathifera</taxon>
        <taxon>Rotifera</taxon>
        <taxon>Eurotatoria</taxon>
        <taxon>Bdelloidea</taxon>
        <taxon>Adinetida</taxon>
        <taxon>Adinetidae</taxon>
        <taxon>Adineta</taxon>
    </lineage>
</organism>
<dbReference type="Proteomes" id="UP000663860">
    <property type="component" value="Unassembled WGS sequence"/>
</dbReference>
<accession>A0A815V5G3</accession>
<comment type="caution">
    <text evidence="1">The sequence shown here is derived from an EMBL/GenBank/DDBJ whole genome shotgun (WGS) entry which is preliminary data.</text>
</comment>
<name>A0A815V5G3_9BILA</name>
<evidence type="ECO:0000313" key="1">
    <source>
        <dbReference type="EMBL" id="CAF1527695.1"/>
    </source>
</evidence>